<accession>A0ABT0E2N8</accession>
<proteinExistence type="predicted"/>
<evidence type="ECO:0000313" key="3">
    <source>
        <dbReference type="Proteomes" id="UP001203512"/>
    </source>
</evidence>
<evidence type="ECO:0000256" key="1">
    <source>
        <dbReference type="SAM" id="MobiDB-lite"/>
    </source>
</evidence>
<gene>
    <name evidence="2" type="ORF">MU848_17695</name>
</gene>
<feature type="region of interest" description="Disordered" evidence="1">
    <location>
        <begin position="18"/>
        <end position="37"/>
    </location>
</feature>
<keyword evidence="3" id="KW-1185">Reference proteome</keyword>
<evidence type="ECO:0000313" key="2">
    <source>
        <dbReference type="EMBL" id="MCK0533427.1"/>
    </source>
</evidence>
<sequence>MAEPAFLTVKQLRSLPEYSTSLPTGTAPGKQWRRAARPWHTTPSADWWLGEYGEPYPEGHEHHGQIPIYWRQIVVTDAPREWPRHVRVPLRMLTR</sequence>
<name>A0ABT0E2N8_9SPHN</name>
<dbReference type="RefSeq" id="WP_247234613.1">
    <property type="nucleotide sequence ID" value="NZ_JALKHS010000021.1"/>
</dbReference>
<dbReference type="EMBL" id="JALKHS010000021">
    <property type="protein sequence ID" value="MCK0533427.1"/>
    <property type="molecule type" value="Genomic_DNA"/>
</dbReference>
<reference evidence="2 3" key="1">
    <citation type="submission" date="2022-04" db="EMBL/GenBank/DDBJ databases">
        <authorList>
            <person name="Huq M.A."/>
        </authorList>
    </citation>
    <scope>NUCLEOTIDE SEQUENCE [LARGE SCALE GENOMIC DNA]</scope>
    <source>
        <strain evidence="2 3">MAH-33</strain>
    </source>
</reference>
<dbReference type="Proteomes" id="UP001203512">
    <property type="component" value="Unassembled WGS sequence"/>
</dbReference>
<protein>
    <submittedName>
        <fullName evidence="2">Uncharacterized protein</fullName>
    </submittedName>
</protein>
<comment type="caution">
    <text evidence="2">The sequence shown here is derived from an EMBL/GenBank/DDBJ whole genome shotgun (WGS) entry which is preliminary data.</text>
</comment>
<organism evidence="2 3">
    <name type="scientific">Sphingobium agri</name>
    <dbReference type="NCBI Taxonomy" id="2933566"/>
    <lineage>
        <taxon>Bacteria</taxon>
        <taxon>Pseudomonadati</taxon>
        <taxon>Pseudomonadota</taxon>
        <taxon>Alphaproteobacteria</taxon>
        <taxon>Sphingomonadales</taxon>
        <taxon>Sphingomonadaceae</taxon>
        <taxon>Sphingobium</taxon>
    </lineage>
</organism>